<dbReference type="SMART" id="SM00320">
    <property type="entry name" value="WD40"/>
    <property type="match status" value="7"/>
</dbReference>
<dbReference type="InterPro" id="IPR015943">
    <property type="entry name" value="WD40/YVTN_repeat-like_dom_sf"/>
</dbReference>
<feature type="region of interest" description="Disordered" evidence="4">
    <location>
        <begin position="51"/>
        <end position="158"/>
    </location>
</feature>
<proteinExistence type="predicted"/>
<accession>A0AAN7PPN7</accession>
<organism evidence="5 6">
    <name type="scientific">Aquatica leii</name>
    <dbReference type="NCBI Taxonomy" id="1421715"/>
    <lineage>
        <taxon>Eukaryota</taxon>
        <taxon>Metazoa</taxon>
        <taxon>Ecdysozoa</taxon>
        <taxon>Arthropoda</taxon>
        <taxon>Hexapoda</taxon>
        <taxon>Insecta</taxon>
        <taxon>Pterygota</taxon>
        <taxon>Neoptera</taxon>
        <taxon>Endopterygota</taxon>
        <taxon>Coleoptera</taxon>
        <taxon>Polyphaga</taxon>
        <taxon>Elateriformia</taxon>
        <taxon>Elateroidea</taxon>
        <taxon>Lampyridae</taxon>
        <taxon>Luciolinae</taxon>
        <taxon>Aquatica</taxon>
    </lineage>
</organism>
<sequence length="621" mass="69565">MDENPKDNVQMVIDDTNSISLDREENENIKRLKTDQDCIEKLDDLSVKQLCSSSSTEVEIETNTNTEQDLATTSTTDNGLPLESVRTYRSYTYNDDSSRSSENDNEDEPSLNQTRTYSDSDMDPSSDGTALDTSSSTVIHDTETESDNEEHPVLKKQKPKHNWFMVPEVINRQIGFSAKTQSSVLFQRRCYGSLHCVQRLELMYKLDKHDGCVNSLNFHPNGSILASGSDDLKVVIWDWKFGTPLLNFETKHKRNVFQSKFLPLSGDLHIATCARDGQVRLAQVSAQEGLRSSRKLGCHRGACHKLTVLNGQPQVILSAGEDGVVFSHDVRNCKPDKILTVTSDYRAVALYSISSHPLNNYEFCVSGRDHIVRSYDQRKCGNDSIPLNMYYPKKMQKSDDYIGLHVTCALYNHNGSEILASYNDDDIYIFDTKGSTGSFLHQYQGHRNGATIKGVNYFGPKSEYIVSGSDCGNIYIWDKETECIVNWMLADDSGVVNCLEPHPQLPFLCTSGLDWDIKVWVPSCEKDPLMTGLAETIKSNTKARTNYGAGELSESQMLWILWRHLRNTNRIHRSNARGSEFFSGLDNTQSSSDSSSSSNTDAPESVDDSDEFNSSAGCTTS</sequence>
<evidence type="ECO:0000256" key="3">
    <source>
        <dbReference type="PROSITE-ProRule" id="PRU00221"/>
    </source>
</evidence>
<dbReference type="SUPFAM" id="SSF50978">
    <property type="entry name" value="WD40 repeat-like"/>
    <property type="match status" value="1"/>
</dbReference>
<dbReference type="InterPro" id="IPR001680">
    <property type="entry name" value="WD40_rpt"/>
</dbReference>
<dbReference type="Gene3D" id="2.130.10.10">
    <property type="entry name" value="YVTN repeat-like/Quinoprotein amine dehydrogenase"/>
    <property type="match status" value="1"/>
</dbReference>
<dbReference type="GO" id="GO:0005737">
    <property type="term" value="C:cytoplasm"/>
    <property type="evidence" value="ECO:0007669"/>
    <property type="project" value="TreeGrafter"/>
</dbReference>
<feature type="repeat" description="WD" evidence="3">
    <location>
        <begin position="206"/>
        <end position="238"/>
    </location>
</feature>
<evidence type="ECO:0000256" key="2">
    <source>
        <dbReference type="ARBA" id="ARBA00022737"/>
    </source>
</evidence>
<evidence type="ECO:0000256" key="1">
    <source>
        <dbReference type="ARBA" id="ARBA00022574"/>
    </source>
</evidence>
<dbReference type="InterPro" id="IPR045151">
    <property type="entry name" value="DCAF8"/>
</dbReference>
<feature type="compositionally biased region" description="Polar residues" evidence="4">
    <location>
        <begin position="612"/>
        <end position="621"/>
    </location>
</feature>
<feature type="compositionally biased region" description="Polar residues" evidence="4">
    <location>
        <begin position="126"/>
        <end position="139"/>
    </location>
</feature>
<dbReference type="PANTHER" id="PTHR15574">
    <property type="entry name" value="WD REPEAT DOMAIN-CONTAINING FAMILY"/>
    <property type="match status" value="1"/>
</dbReference>
<evidence type="ECO:0000313" key="5">
    <source>
        <dbReference type="EMBL" id="KAK4887786.1"/>
    </source>
</evidence>
<dbReference type="PROSITE" id="PS50082">
    <property type="entry name" value="WD_REPEATS_2"/>
    <property type="match status" value="1"/>
</dbReference>
<dbReference type="Pfam" id="PF00400">
    <property type="entry name" value="WD40"/>
    <property type="match status" value="3"/>
</dbReference>
<gene>
    <name evidence="5" type="ORF">RN001_004057</name>
</gene>
<dbReference type="Proteomes" id="UP001353858">
    <property type="component" value="Unassembled WGS sequence"/>
</dbReference>
<reference evidence="6" key="1">
    <citation type="submission" date="2023-01" db="EMBL/GenBank/DDBJ databases">
        <title>Key to firefly adult light organ development and bioluminescence: homeobox transcription factors regulate luciferase expression and transportation to peroxisome.</title>
        <authorList>
            <person name="Fu X."/>
        </authorList>
    </citation>
    <scope>NUCLEOTIDE SEQUENCE [LARGE SCALE GENOMIC DNA]</scope>
</reference>
<feature type="region of interest" description="Disordered" evidence="4">
    <location>
        <begin position="1"/>
        <end position="20"/>
    </location>
</feature>
<dbReference type="GO" id="GO:0080008">
    <property type="term" value="C:Cul4-RING E3 ubiquitin ligase complex"/>
    <property type="evidence" value="ECO:0007669"/>
    <property type="project" value="TreeGrafter"/>
</dbReference>
<dbReference type="PROSITE" id="PS50294">
    <property type="entry name" value="WD_REPEATS_REGION"/>
    <property type="match status" value="1"/>
</dbReference>
<dbReference type="AlphaFoldDB" id="A0AAN7PPN7"/>
<protein>
    <recommendedName>
        <fullName evidence="7">DDB1- and CUL4-associated factor 8</fullName>
    </recommendedName>
</protein>
<keyword evidence="1 3" id="KW-0853">WD repeat</keyword>
<name>A0AAN7PPN7_9COLE</name>
<evidence type="ECO:0000256" key="4">
    <source>
        <dbReference type="SAM" id="MobiDB-lite"/>
    </source>
</evidence>
<feature type="region of interest" description="Disordered" evidence="4">
    <location>
        <begin position="582"/>
        <end position="621"/>
    </location>
</feature>
<dbReference type="InterPro" id="IPR036322">
    <property type="entry name" value="WD40_repeat_dom_sf"/>
</dbReference>
<feature type="compositionally biased region" description="Low complexity" evidence="4">
    <location>
        <begin position="52"/>
        <end position="67"/>
    </location>
</feature>
<feature type="compositionally biased region" description="Polar residues" evidence="4">
    <location>
        <begin position="68"/>
        <end position="78"/>
    </location>
</feature>
<dbReference type="PANTHER" id="PTHR15574:SF21">
    <property type="entry name" value="DDB1- AND CUL4-ASSOCIATED FACTOR 8"/>
    <property type="match status" value="1"/>
</dbReference>
<evidence type="ECO:0000313" key="6">
    <source>
        <dbReference type="Proteomes" id="UP001353858"/>
    </source>
</evidence>
<evidence type="ECO:0008006" key="7">
    <source>
        <dbReference type="Google" id="ProtNLM"/>
    </source>
</evidence>
<comment type="caution">
    <text evidence="5">The sequence shown here is derived from an EMBL/GenBank/DDBJ whole genome shotgun (WGS) entry which is preliminary data.</text>
</comment>
<feature type="compositionally biased region" description="Polar residues" evidence="4">
    <location>
        <begin position="110"/>
        <end position="119"/>
    </location>
</feature>
<keyword evidence="6" id="KW-1185">Reference proteome</keyword>
<dbReference type="EMBL" id="JARPUR010000001">
    <property type="protein sequence ID" value="KAK4887786.1"/>
    <property type="molecule type" value="Genomic_DNA"/>
</dbReference>
<keyword evidence="2" id="KW-0677">Repeat</keyword>